<dbReference type="Proteomes" id="UP001143362">
    <property type="component" value="Unassembled WGS sequence"/>
</dbReference>
<accession>A0ABT3TBD0</accession>
<protein>
    <submittedName>
        <fullName evidence="2">Uncharacterized protein</fullName>
    </submittedName>
</protein>
<dbReference type="EMBL" id="SHNN01000001">
    <property type="protein sequence ID" value="MCX2979571.1"/>
    <property type="molecule type" value="Genomic_DNA"/>
</dbReference>
<feature type="chain" id="PRO_5045839797" evidence="1">
    <location>
        <begin position="27"/>
        <end position="119"/>
    </location>
</feature>
<dbReference type="PROSITE" id="PS51257">
    <property type="entry name" value="PROKAR_LIPOPROTEIN"/>
    <property type="match status" value="1"/>
</dbReference>
<name>A0ABT3TBD0_9GAMM</name>
<gene>
    <name evidence="2" type="ORF">EYC98_01705</name>
</gene>
<proteinExistence type="predicted"/>
<reference evidence="2" key="1">
    <citation type="submission" date="2019-02" db="EMBL/GenBank/DDBJ databases">
        <authorList>
            <person name="Li S.-H."/>
        </authorList>
    </citation>
    <scope>NUCLEOTIDE SEQUENCE</scope>
    <source>
        <strain evidence="2">IMCC14734</strain>
    </source>
</reference>
<feature type="signal peptide" evidence="1">
    <location>
        <begin position="1"/>
        <end position="26"/>
    </location>
</feature>
<keyword evidence="1" id="KW-0732">Signal</keyword>
<evidence type="ECO:0000313" key="2">
    <source>
        <dbReference type="EMBL" id="MCX2979571.1"/>
    </source>
</evidence>
<evidence type="ECO:0000313" key="3">
    <source>
        <dbReference type="Proteomes" id="UP001143362"/>
    </source>
</evidence>
<sequence length="119" mass="13007">MSSDHSRILSACLLVGACIVNSLALAQTWEPYTGENKLRALMSDAVMEGSLPASVSATARYYADGTAELKAWGETIGRPWKLGAEINYYVDQPDAFGPQRMFGINVTPVVENVFARMFQ</sequence>
<evidence type="ECO:0000256" key="1">
    <source>
        <dbReference type="SAM" id="SignalP"/>
    </source>
</evidence>
<dbReference type="RefSeq" id="WP_279243571.1">
    <property type="nucleotide sequence ID" value="NZ_SHNN01000001.1"/>
</dbReference>
<organism evidence="2 3">
    <name type="scientific">Candidatus Litorirhabdus singularis</name>
    <dbReference type="NCBI Taxonomy" id="2518993"/>
    <lineage>
        <taxon>Bacteria</taxon>
        <taxon>Pseudomonadati</taxon>
        <taxon>Pseudomonadota</taxon>
        <taxon>Gammaproteobacteria</taxon>
        <taxon>Cellvibrionales</taxon>
        <taxon>Halieaceae</taxon>
        <taxon>Candidatus Litorirhabdus</taxon>
    </lineage>
</organism>
<keyword evidence="3" id="KW-1185">Reference proteome</keyword>
<comment type="caution">
    <text evidence="2">The sequence shown here is derived from an EMBL/GenBank/DDBJ whole genome shotgun (WGS) entry which is preliminary data.</text>
</comment>